<evidence type="ECO:0000313" key="9">
    <source>
        <dbReference type="RefSeq" id="XP_013178014.1"/>
    </source>
</evidence>
<dbReference type="Pfam" id="PF00010">
    <property type="entry name" value="HLH"/>
    <property type="match status" value="1"/>
</dbReference>
<feature type="compositionally biased region" description="Basic and acidic residues" evidence="6">
    <location>
        <begin position="286"/>
        <end position="298"/>
    </location>
</feature>
<feature type="compositionally biased region" description="Low complexity" evidence="6">
    <location>
        <begin position="210"/>
        <end position="224"/>
    </location>
</feature>
<dbReference type="GO" id="GO:0006355">
    <property type="term" value="P:regulation of DNA-templated transcription"/>
    <property type="evidence" value="ECO:0007669"/>
    <property type="project" value="InterPro"/>
</dbReference>
<feature type="region of interest" description="Disordered" evidence="6">
    <location>
        <begin position="198"/>
        <end position="251"/>
    </location>
</feature>
<dbReference type="CDD" id="cd11440">
    <property type="entry name" value="bHLH-O_Cwo_like"/>
    <property type="match status" value="1"/>
</dbReference>
<accession>A0AAJ6ZRV4</accession>
<dbReference type="SUPFAM" id="SSF158457">
    <property type="entry name" value="Orange domain-like"/>
    <property type="match status" value="1"/>
</dbReference>
<keyword evidence="2" id="KW-0805">Transcription regulation</keyword>
<keyword evidence="5" id="KW-0539">Nucleus</keyword>
<sequence>METRHYWEENGHVKYDNYNSNDGFGRVGASGGGNAGAGEQLAFAAPSEDEADFANYKKGKVLRQDPMSHRIIEKRRRDRMNNCLADLSRLIPPEYLKKGRGRVEKTEIIEMAIRHLKFLQDRVNASEVQASAGEGHYRAGYQEAVGEALRYLSEAHGYPADGLCAQLATHLQRHCDHITKESSFEPLALSRVALSGGITMRDGSRDKGRSLGSSSETASSSSSSLGYGKAQPPPRPQPYAPDVYDTTTDGPYSMDCDTVVGAVENGGAASPACGEARAGGAGSAGGKREALRKLRKPEHDDLIHSYKFKNSIERRFSRSQDSEAAESQTRAVNGKPYSHKRRRAVRPAPAASTSASASTEEARDTSPQDTSSESPHRHQYEQFEQYEKPAPAQYVPVFALNSLGKYYVPLSVEYACVSRQLRACDVLDARAPLAALHPVTIHVNFTPCLNYHVKRDPDPDWRPV</sequence>
<dbReference type="InterPro" id="IPR036638">
    <property type="entry name" value="HLH_DNA-bd_sf"/>
</dbReference>
<dbReference type="PANTHER" id="PTHR10985">
    <property type="entry name" value="BASIC HELIX-LOOP-HELIX TRANSCRIPTION FACTOR, HES-RELATED"/>
    <property type="match status" value="1"/>
</dbReference>
<evidence type="ECO:0000256" key="5">
    <source>
        <dbReference type="ARBA" id="ARBA00023242"/>
    </source>
</evidence>
<dbReference type="FunFam" id="4.10.280.10:FF:000079">
    <property type="entry name" value="CLUMA_CG001539, isoform A"/>
    <property type="match status" value="1"/>
</dbReference>
<dbReference type="Pfam" id="PF07527">
    <property type="entry name" value="Hairy_orange"/>
    <property type="match status" value="1"/>
</dbReference>
<dbReference type="GO" id="GO:0005634">
    <property type="term" value="C:nucleus"/>
    <property type="evidence" value="ECO:0007669"/>
    <property type="project" value="UniProtKB-SubCell"/>
</dbReference>
<dbReference type="InterPro" id="IPR003650">
    <property type="entry name" value="Orange_dom"/>
</dbReference>
<dbReference type="Gene3D" id="6.10.250.980">
    <property type="match status" value="1"/>
</dbReference>
<evidence type="ECO:0000256" key="3">
    <source>
        <dbReference type="ARBA" id="ARBA00023125"/>
    </source>
</evidence>
<gene>
    <name evidence="9" type="primary">LOC106125381</name>
</gene>
<feature type="region of interest" description="Disordered" evidence="6">
    <location>
        <begin position="269"/>
        <end position="298"/>
    </location>
</feature>
<dbReference type="PROSITE" id="PS51054">
    <property type="entry name" value="ORANGE"/>
    <property type="match status" value="1"/>
</dbReference>
<dbReference type="SMART" id="SM00511">
    <property type="entry name" value="ORANGE"/>
    <property type="match status" value="1"/>
</dbReference>
<evidence type="ECO:0000256" key="6">
    <source>
        <dbReference type="SAM" id="MobiDB-lite"/>
    </source>
</evidence>
<dbReference type="InterPro" id="IPR011598">
    <property type="entry name" value="bHLH_dom"/>
</dbReference>
<dbReference type="CTD" id="44669"/>
<dbReference type="PROSITE" id="PS50888">
    <property type="entry name" value="BHLH"/>
    <property type="match status" value="1"/>
</dbReference>
<feature type="domain" description="BHLH" evidence="7">
    <location>
        <begin position="64"/>
        <end position="119"/>
    </location>
</feature>
<dbReference type="Proteomes" id="UP000694872">
    <property type="component" value="Unplaced"/>
</dbReference>
<comment type="subcellular location">
    <subcellularLocation>
        <location evidence="1">Nucleus</location>
    </subcellularLocation>
</comment>
<dbReference type="GO" id="GO:0003677">
    <property type="term" value="F:DNA binding"/>
    <property type="evidence" value="ECO:0007669"/>
    <property type="project" value="UniProtKB-KW"/>
</dbReference>
<dbReference type="AlphaFoldDB" id="A0AAJ6ZRV4"/>
<dbReference type="GeneID" id="106125381"/>
<name>A0AAJ6ZRV4_PAPXU</name>
<proteinExistence type="predicted"/>
<feature type="compositionally biased region" description="Low complexity" evidence="6">
    <location>
        <begin position="346"/>
        <end position="359"/>
    </location>
</feature>
<dbReference type="RefSeq" id="XP_013178014.1">
    <property type="nucleotide sequence ID" value="XM_013322560.1"/>
</dbReference>
<dbReference type="SUPFAM" id="SSF47459">
    <property type="entry name" value="HLH, helix-loop-helix DNA-binding domain"/>
    <property type="match status" value="1"/>
</dbReference>
<dbReference type="InterPro" id="IPR050370">
    <property type="entry name" value="HES_HEY"/>
</dbReference>
<evidence type="ECO:0000256" key="1">
    <source>
        <dbReference type="ARBA" id="ARBA00004123"/>
    </source>
</evidence>
<evidence type="ECO:0000256" key="4">
    <source>
        <dbReference type="ARBA" id="ARBA00023163"/>
    </source>
</evidence>
<keyword evidence="3" id="KW-0238">DNA-binding</keyword>
<protein>
    <submittedName>
        <fullName evidence="9">Uncharacterized protein LOC106125381 isoform X2</fullName>
    </submittedName>
</protein>
<feature type="region of interest" description="Disordered" evidence="6">
    <location>
        <begin position="314"/>
        <end position="380"/>
    </location>
</feature>
<evidence type="ECO:0000256" key="2">
    <source>
        <dbReference type="ARBA" id="ARBA00023015"/>
    </source>
</evidence>
<keyword evidence="4" id="KW-0804">Transcription</keyword>
<evidence type="ECO:0000259" key="7">
    <source>
        <dbReference type="PROSITE" id="PS50888"/>
    </source>
</evidence>
<reference evidence="9" key="1">
    <citation type="submission" date="2025-08" db="UniProtKB">
        <authorList>
            <consortium name="RefSeq"/>
        </authorList>
    </citation>
    <scope>IDENTIFICATION</scope>
</reference>
<evidence type="ECO:0000259" key="8">
    <source>
        <dbReference type="PROSITE" id="PS51054"/>
    </source>
</evidence>
<dbReference type="SMART" id="SM00353">
    <property type="entry name" value="HLH"/>
    <property type="match status" value="1"/>
</dbReference>
<organism evidence="9">
    <name type="scientific">Papilio xuthus</name>
    <name type="common">Asian swallowtail butterfly</name>
    <dbReference type="NCBI Taxonomy" id="66420"/>
    <lineage>
        <taxon>Eukaryota</taxon>
        <taxon>Metazoa</taxon>
        <taxon>Ecdysozoa</taxon>
        <taxon>Arthropoda</taxon>
        <taxon>Hexapoda</taxon>
        <taxon>Insecta</taxon>
        <taxon>Pterygota</taxon>
        <taxon>Neoptera</taxon>
        <taxon>Endopterygota</taxon>
        <taxon>Lepidoptera</taxon>
        <taxon>Glossata</taxon>
        <taxon>Ditrysia</taxon>
        <taxon>Papilionoidea</taxon>
        <taxon>Papilionidae</taxon>
        <taxon>Papilioninae</taxon>
        <taxon>Papilio</taxon>
    </lineage>
</organism>
<dbReference type="Gene3D" id="4.10.280.10">
    <property type="entry name" value="Helix-loop-helix DNA-binding domain"/>
    <property type="match status" value="1"/>
</dbReference>
<dbReference type="GO" id="GO:0046983">
    <property type="term" value="F:protein dimerization activity"/>
    <property type="evidence" value="ECO:0007669"/>
    <property type="project" value="InterPro"/>
</dbReference>
<feature type="domain" description="Orange" evidence="8">
    <location>
        <begin position="137"/>
        <end position="171"/>
    </location>
</feature>